<accession>A0A9W3BUL1</accession>
<name>A0A9W3BUL1_RAPSA</name>
<dbReference type="InterPro" id="IPR045274">
    <property type="entry name" value="WAK-like"/>
</dbReference>
<keyword evidence="4" id="KW-1185">Reference proteome</keyword>
<reference evidence="4" key="1">
    <citation type="journal article" date="2019" name="Database">
        <title>The radish genome database (RadishGD): an integrated information resource for radish genomics.</title>
        <authorList>
            <person name="Yu H.J."/>
            <person name="Baek S."/>
            <person name="Lee Y.J."/>
            <person name="Cho A."/>
            <person name="Mun J.H."/>
        </authorList>
    </citation>
    <scope>NUCLEOTIDE SEQUENCE [LARGE SCALE GENOMIC DNA]</scope>
    <source>
        <strain evidence="4">cv. WK10039</strain>
    </source>
</reference>
<evidence type="ECO:0000256" key="2">
    <source>
        <dbReference type="ARBA" id="ARBA00022840"/>
    </source>
</evidence>
<feature type="domain" description="Protein kinase" evidence="3">
    <location>
        <begin position="117"/>
        <end position="403"/>
    </location>
</feature>
<dbReference type="Pfam" id="PF07714">
    <property type="entry name" value="PK_Tyr_Ser-Thr"/>
    <property type="match status" value="1"/>
</dbReference>
<proteinExistence type="predicted"/>
<keyword evidence="2" id="KW-0067">ATP-binding</keyword>
<dbReference type="GO" id="GO:0005524">
    <property type="term" value="F:ATP binding"/>
    <property type="evidence" value="ECO:0007669"/>
    <property type="project" value="UniProtKB-KW"/>
</dbReference>
<dbReference type="PANTHER" id="PTHR27005:SF188">
    <property type="entry name" value="INACTIVE SERINE_THREONINE-PROTEIN KINASE ZRK12-RELATED"/>
    <property type="match status" value="1"/>
</dbReference>
<dbReference type="PANTHER" id="PTHR27005">
    <property type="entry name" value="WALL-ASSOCIATED RECEPTOR KINASE-LIKE 21"/>
    <property type="match status" value="1"/>
</dbReference>
<dbReference type="GO" id="GO:0007166">
    <property type="term" value="P:cell surface receptor signaling pathway"/>
    <property type="evidence" value="ECO:0007669"/>
    <property type="project" value="InterPro"/>
</dbReference>
<dbReference type="InterPro" id="IPR000719">
    <property type="entry name" value="Prot_kinase_dom"/>
</dbReference>
<evidence type="ECO:0000313" key="5">
    <source>
        <dbReference type="RefSeq" id="XP_056842927.1"/>
    </source>
</evidence>
<dbReference type="GO" id="GO:0005886">
    <property type="term" value="C:plasma membrane"/>
    <property type="evidence" value="ECO:0007669"/>
    <property type="project" value="TreeGrafter"/>
</dbReference>
<dbReference type="AlphaFoldDB" id="A0A9W3BUL1"/>
<dbReference type="RefSeq" id="XP_056842927.1">
    <property type="nucleotide sequence ID" value="XM_056986947.1"/>
</dbReference>
<dbReference type="GeneID" id="108807811"/>
<dbReference type="InterPro" id="IPR011009">
    <property type="entry name" value="Kinase-like_dom_sf"/>
</dbReference>
<dbReference type="PROSITE" id="PS50011">
    <property type="entry name" value="PROTEIN_KINASE_DOM"/>
    <property type="match status" value="1"/>
</dbReference>
<dbReference type="Gene3D" id="3.30.200.20">
    <property type="entry name" value="Phosphorylase Kinase, domain 1"/>
    <property type="match status" value="1"/>
</dbReference>
<sequence length="403" mass="46591">MGWWKKKKSRAVVKEKTWDQGRPSINNCLKQKMVLAPFFSELCIISDPNLPLLPQLYARAGAAWDRDQWRGEKILEALIQCCDGKPNPIKFFTADQILKATQKHICKCSILERRKSICECSRVSELYFHGKWYSGTLDDHRMILLRKMKGRSPHPPRDICSGPPKDVAISSMVSGHKNFMKLVGCCFEFEYPVIVYYGGEEQYSPVDLNKIVTWRRRMKIAEEVATALAYLHVAFSRPFVYRNMGLRNILLDENGVAKLNDLSYCVSIPKGETHVKLTWAGKDYDYMDDDYIFNRVVSEKTDVFGFGVFMQKLLTGEEKFEELCGWKNWREKNKFPKWLSTYMGEGRMDEIIDPKISEGSEEEERCLTEAFLVLSERCIGLRGEVPKMVEVAKELKRSLKQGV</sequence>
<protein>
    <submittedName>
        <fullName evidence="5">Non-functional pseudokinase ZRK15-like</fullName>
    </submittedName>
</protein>
<dbReference type="GO" id="GO:0004674">
    <property type="term" value="F:protein serine/threonine kinase activity"/>
    <property type="evidence" value="ECO:0007669"/>
    <property type="project" value="TreeGrafter"/>
</dbReference>
<gene>
    <name evidence="5" type="primary">LOC108807811</name>
</gene>
<evidence type="ECO:0000313" key="4">
    <source>
        <dbReference type="Proteomes" id="UP000504610"/>
    </source>
</evidence>
<evidence type="ECO:0000256" key="1">
    <source>
        <dbReference type="ARBA" id="ARBA00022741"/>
    </source>
</evidence>
<dbReference type="SUPFAM" id="SSF56112">
    <property type="entry name" value="Protein kinase-like (PK-like)"/>
    <property type="match status" value="1"/>
</dbReference>
<organism evidence="4 5">
    <name type="scientific">Raphanus sativus</name>
    <name type="common">Radish</name>
    <name type="synonym">Raphanus raphanistrum var. sativus</name>
    <dbReference type="NCBI Taxonomy" id="3726"/>
    <lineage>
        <taxon>Eukaryota</taxon>
        <taxon>Viridiplantae</taxon>
        <taxon>Streptophyta</taxon>
        <taxon>Embryophyta</taxon>
        <taxon>Tracheophyta</taxon>
        <taxon>Spermatophyta</taxon>
        <taxon>Magnoliopsida</taxon>
        <taxon>eudicotyledons</taxon>
        <taxon>Gunneridae</taxon>
        <taxon>Pentapetalae</taxon>
        <taxon>rosids</taxon>
        <taxon>malvids</taxon>
        <taxon>Brassicales</taxon>
        <taxon>Brassicaceae</taxon>
        <taxon>Brassiceae</taxon>
        <taxon>Raphanus</taxon>
    </lineage>
</organism>
<reference evidence="5" key="2">
    <citation type="submission" date="2025-08" db="UniProtKB">
        <authorList>
            <consortium name="RefSeq"/>
        </authorList>
    </citation>
    <scope>IDENTIFICATION</scope>
    <source>
        <tissue evidence="5">Leaf</tissue>
    </source>
</reference>
<keyword evidence="1" id="KW-0547">Nucleotide-binding</keyword>
<dbReference type="InterPro" id="IPR001245">
    <property type="entry name" value="Ser-Thr/Tyr_kinase_cat_dom"/>
</dbReference>
<dbReference type="Gene3D" id="1.10.510.10">
    <property type="entry name" value="Transferase(Phosphotransferase) domain 1"/>
    <property type="match status" value="1"/>
</dbReference>
<dbReference type="OrthoDB" id="1080345at2759"/>
<dbReference type="KEGG" id="rsz:108807811"/>
<dbReference type="Proteomes" id="UP000504610">
    <property type="component" value="Chromosome 6"/>
</dbReference>
<evidence type="ECO:0000259" key="3">
    <source>
        <dbReference type="PROSITE" id="PS50011"/>
    </source>
</evidence>